<keyword evidence="1" id="KW-0067">ATP-binding</keyword>
<dbReference type="PANTHER" id="PTHR23079">
    <property type="entry name" value="RNA-DEPENDENT RNA POLYMERASE"/>
    <property type="match status" value="1"/>
</dbReference>
<dbReference type="SMART" id="SM00382">
    <property type="entry name" value="AAA"/>
    <property type="match status" value="1"/>
</dbReference>
<comment type="caution">
    <text evidence="3">The sequence shown here is derived from an EMBL/GenBank/DDBJ whole genome shotgun (WGS) entry which is preliminary data.</text>
</comment>
<dbReference type="Gene3D" id="3.40.50.300">
    <property type="entry name" value="P-loop containing nucleotide triphosphate hydrolases"/>
    <property type="match status" value="2"/>
</dbReference>
<dbReference type="GO" id="GO:0003968">
    <property type="term" value="F:RNA-directed RNA polymerase activity"/>
    <property type="evidence" value="ECO:0007669"/>
    <property type="project" value="UniProtKB-KW"/>
</dbReference>
<keyword evidence="1" id="KW-0547">Nucleotide-binding</keyword>
<dbReference type="InterPro" id="IPR057596">
    <property type="entry name" value="RDRP_core"/>
</dbReference>
<dbReference type="Pfam" id="PF13086">
    <property type="entry name" value="AAA_11"/>
    <property type="match status" value="2"/>
</dbReference>
<dbReference type="InterPro" id="IPR041677">
    <property type="entry name" value="DNA2/NAM7_AAA_11"/>
</dbReference>
<dbReference type="GO" id="GO:0003723">
    <property type="term" value="F:RNA binding"/>
    <property type="evidence" value="ECO:0007669"/>
    <property type="project" value="UniProtKB-KW"/>
</dbReference>
<gene>
    <name evidence="3" type="ORF">ETB97_002419</name>
</gene>
<dbReference type="InterPro" id="IPR027417">
    <property type="entry name" value="P-loop_NTPase"/>
</dbReference>
<dbReference type="InterPro" id="IPR041679">
    <property type="entry name" value="DNA2/NAM7-like_C"/>
</dbReference>
<proteinExistence type="predicted"/>
<keyword evidence="1" id="KW-0378">Hydrolase</keyword>
<dbReference type="Proteomes" id="UP000541154">
    <property type="component" value="Unassembled WGS sequence"/>
</dbReference>
<dbReference type="Pfam" id="PF13087">
    <property type="entry name" value="AAA_12"/>
    <property type="match status" value="1"/>
</dbReference>
<accession>A0A8H6A3A0</accession>
<dbReference type="GO" id="GO:0030422">
    <property type="term" value="P:siRNA processing"/>
    <property type="evidence" value="ECO:0007669"/>
    <property type="project" value="TreeGrafter"/>
</dbReference>
<evidence type="ECO:0000259" key="2">
    <source>
        <dbReference type="SMART" id="SM00382"/>
    </source>
</evidence>
<dbReference type="CDD" id="cd18808">
    <property type="entry name" value="SF1_C_Upf1"/>
    <property type="match status" value="1"/>
</dbReference>
<dbReference type="GO" id="GO:0031380">
    <property type="term" value="C:nuclear RNA-directed RNA polymerase complex"/>
    <property type="evidence" value="ECO:0007669"/>
    <property type="project" value="TreeGrafter"/>
</dbReference>
<reference evidence="3 4" key="1">
    <citation type="submission" date="2019-04" db="EMBL/GenBank/DDBJ databases">
        <title>Aspergillus burnettii sp. nov., novel species from soil in southeast Queensland.</title>
        <authorList>
            <person name="Gilchrist C.L.M."/>
            <person name="Pitt J.I."/>
            <person name="Lange L."/>
            <person name="Lacey H.J."/>
            <person name="Vuong D."/>
            <person name="Midgley D.J."/>
            <person name="Greenfield P."/>
            <person name="Bradbury M."/>
            <person name="Lacey E."/>
            <person name="Busk P.K."/>
            <person name="Pilgaard B."/>
            <person name="Chooi Y.H."/>
            <person name="Piggott A.M."/>
        </authorList>
    </citation>
    <scope>NUCLEOTIDE SEQUENCE [LARGE SCALE GENOMIC DNA]</scope>
    <source>
        <strain evidence="3 4">FRR 5400</strain>
    </source>
</reference>
<keyword evidence="4" id="KW-1185">Reference proteome</keyword>
<keyword evidence="1" id="KW-0347">Helicase</keyword>
<feature type="domain" description="AAA+ ATPase" evidence="2">
    <location>
        <begin position="1290"/>
        <end position="1483"/>
    </location>
</feature>
<dbReference type="InterPro" id="IPR003593">
    <property type="entry name" value="AAA+_ATPase"/>
</dbReference>
<sequence>MPSKRFGSFTYTLQSEFTLSDTTWYYNVPGLPKAPKTNAARLIKSLELVSNPSTRKLVLKFVKVDPNRATSSVPLDRLVHFSCADFRVGQYDEGQWKRGTARESADYLARLLKHGITINNVLYSFYGHSSSQLKSRSCYLLCGSREKTSNYIESLGDFSNIKTVAKKAKRIGLLFSSCQAVISVAEERYEDIEDITRLKYNFTDGCGLVGPDTAKLLARKLSIVAKNSRYNPSVYQIRFKGYKGIVTVEPRMRKGCWFQFRQSMRKFSGTMDPSFAVVAYSKPYTYGYLNDDIVLLLHALGISTDVLLKKQDEHFRLLQEALTEPSTAFMVLCALDKFDLAERLVLHGIENITDPLRSLVTCEYTKMLNKRQSQRCRILVQDSRLVFGACDPRDVLEEGECFLRVTDETYGGQARTIMGCEVLVTRNPCLHPGDVRKLRAVDRPELCHLKDCIIFSVKGDRPAADQMSGGDLDGDTFFVCWDPALIPSTMSQPAEYPAGPEPLLFHKITVEDRIDYFARYTSASLGRVKNLFLEWAIQKGAFSSECQELNRLHSLCVDGNRVNVPPRLERPPPVKDEILENFVLNILHREGENKAQLSIATNGSLTQFNTREVVEEILSQPRSCSEFYMLQLVHDWCRRQGTSELQEFLHYINLDALTVEQRHWLLQALPPAFDYPSLIMNDLLGSNILRPKELSPYHLDYTGLRWKCIFSDQSRLSNLMEVLEQSFHQFHRKLLVLRINERFSVAIYVSNRIAVGEDILVGRAVRVIAFPHTHGDLSGHRRIVTTSVESRLYYDQNYLQLYDKQRGNTFVWIGRPANDTSAYRSKKGAANRARERQNTINAGINHDWVISIALQKFGQSTQNQIGRIRREGVQAAELYVISNTDLKSFHTLDLWLDSVDTDETIPLFEKVAPPLTIPQLSTVDWTLQPPVITALLRDQNISLLEGEQLQLNILSVLQFCFGHGETSFPAEVYRYYLESASSITAWLTPDALLDGLVKGLAYTPSNVVFFSRISPWEQAFSPNLVQVLREQAPRLVRALVQAANDIGSFAMDALQNILYETKSMSISAFGELVEHICLTVNSPEQILDLFFETLEPLCHALLKETLPVREYLTRNVFGVALDHSEEARESLGEQEDLWVFEPFQQDPTLPVLKSHRRLDAPKLKRLVAGDHVQFRLARYPENVFLTSPATFDAMVESSQPGEIVFRPLSYPPAFAAEGRWYMKHCGSFVTSKAMLDSLVKLLEDKVDACALYPLLVEGQALADTAHKFADYVARSDLNESQNRAVLASLTSPLTCIWGPPGTGKTHTVAVILQELLQRNSEDRILVTAPTHNAVDNILRRYLKHTDRIGIKPLRVSTNVRKVAQDLVQYTCDAMEGKEMNFRPEIKRRALERIQQSRLVFTTCAGAGLGLLRDEKFQIVIIDEASQQTEPMSLIPLSKGCTHAILVGDHVQLRVSTRKCAKVTDSEVSLFERLYTNCDIVNGGFSKVMLDVQYRMHPQICNFPSQEFYEGRLTTDSTCCSNSLPTNKFPWPEVETSTGKVFSRRVFAPCLAEEDIGYRSKGNINQARLCKEIYHLLTSSRSQDNGQGACDTPSEPVAILTPYTRQVEILKDHLPSSTIISTIDAFQGQEAEIIIYVTVRCNPHGDLGFLNDLRRLNVVLTRAKAGLIVIGCPRTLSTGTGTGAYISHDSFNGHAKKADSNKPLAVDGDSGPVWGRLLSSLTRVDIPTPWWNDKDKVRINSSEINQ</sequence>
<dbReference type="SUPFAM" id="SSF52540">
    <property type="entry name" value="P-loop containing nucleoside triphosphate hydrolases"/>
    <property type="match status" value="1"/>
</dbReference>
<dbReference type="Pfam" id="PF05183">
    <property type="entry name" value="RdRP"/>
    <property type="match status" value="1"/>
</dbReference>
<organism evidence="3 4">
    <name type="scientific">Petromyces alliaceus</name>
    <name type="common">Aspergillus alliaceus</name>
    <dbReference type="NCBI Taxonomy" id="209559"/>
    <lineage>
        <taxon>Eukaryota</taxon>
        <taxon>Fungi</taxon>
        <taxon>Dikarya</taxon>
        <taxon>Ascomycota</taxon>
        <taxon>Pezizomycotina</taxon>
        <taxon>Eurotiomycetes</taxon>
        <taxon>Eurotiomycetidae</taxon>
        <taxon>Eurotiales</taxon>
        <taxon>Aspergillaceae</taxon>
        <taxon>Aspergillus</taxon>
        <taxon>Aspergillus subgen. Circumdati</taxon>
    </lineage>
</organism>
<protein>
    <recommendedName>
        <fullName evidence="2">AAA+ ATPase domain-containing protein</fullName>
    </recommendedName>
</protein>
<name>A0A8H6A3A0_PETAA</name>
<dbReference type="InterPro" id="IPR047187">
    <property type="entry name" value="SF1_C_Upf1"/>
</dbReference>
<dbReference type="GO" id="GO:0004386">
    <property type="term" value="F:helicase activity"/>
    <property type="evidence" value="ECO:0007669"/>
    <property type="project" value="InterPro"/>
</dbReference>
<dbReference type="PANTHER" id="PTHR23079:SF55">
    <property type="entry name" value="RNA-DIRECTED RNA POLYMERASE"/>
    <property type="match status" value="1"/>
</dbReference>
<evidence type="ECO:0000313" key="4">
    <source>
        <dbReference type="Proteomes" id="UP000541154"/>
    </source>
</evidence>
<dbReference type="EMBL" id="SPNV01000152">
    <property type="protein sequence ID" value="KAF5859810.1"/>
    <property type="molecule type" value="Genomic_DNA"/>
</dbReference>
<dbReference type="InterPro" id="IPR007855">
    <property type="entry name" value="RDRP"/>
</dbReference>
<evidence type="ECO:0000313" key="3">
    <source>
        <dbReference type="EMBL" id="KAF5859810.1"/>
    </source>
</evidence>
<evidence type="ECO:0000256" key="1">
    <source>
        <dbReference type="ARBA" id="ARBA00022806"/>
    </source>
</evidence>